<evidence type="ECO:0000313" key="17">
    <source>
        <dbReference type="EMBL" id="CAF4657789.1"/>
    </source>
</evidence>
<evidence type="ECO:0000313" key="8">
    <source>
        <dbReference type="EMBL" id="CAF3340097.1"/>
    </source>
</evidence>
<dbReference type="Gene3D" id="3.40.462.20">
    <property type="match status" value="1"/>
</dbReference>
<feature type="domain" description="FAD-binding PCMH-type" evidence="7">
    <location>
        <begin position="65"/>
        <end position="236"/>
    </location>
</feature>
<dbReference type="Proteomes" id="UP000663848">
    <property type="component" value="Unassembled WGS sequence"/>
</dbReference>
<dbReference type="InterPro" id="IPR016169">
    <property type="entry name" value="FAD-bd_PCMH_sub2"/>
</dbReference>
<evidence type="ECO:0000259" key="7">
    <source>
        <dbReference type="PROSITE" id="PS51387"/>
    </source>
</evidence>
<evidence type="ECO:0000256" key="5">
    <source>
        <dbReference type="ARBA" id="ARBA00023002"/>
    </source>
</evidence>
<protein>
    <recommendedName>
        <fullName evidence="7">FAD-binding PCMH-type domain-containing protein</fullName>
    </recommendedName>
</protein>
<evidence type="ECO:0000256" key="4">
    <source>
        <dbReference type="ARBA" id="ARBA00022827"/>
    </source>
</evidence>
<keyword evidence="4" id="KW-0274">FAD</keyword>
<comment type="caution">
    <text evidence="15">The sequence shown here is derived from an EMBL/GenBank/DDBJ whole genome shotgun (WGS) entry which is preliminary data.</text>
</comment>
<dbReference type="Gene3D" id="3.30.465.10">
    <property type="match status" value="1"/>
</dbReference>
<dbReference type="GO" id="GO:0071949">
    <property type="term" value="F:FAD binding"/>
    <property type="evidence" value="ECO:0007669"/>
    <property type="project" value="InterPro"/>
</dbReference>
<evidence type="ECO:0000313" key="16">
    <source>
        <dbReference type="EMBL" id="CAF4450467.1"/>
    </source>
</evidence>
<evidence type="ECO:0000313" key="13">
    <source>
        <dbReference type="EMBL" id="CAF4116308.1"/>
    </source>
</evidence>
<sequence>MNISHIHRQWPVHILLMFLIICLIDDTKSDSFPTLESTIISHGGQVLRVTDSQYKNAATLWNPAIQVWPSLILQPAIYDDVSLALSTLYSAKVSIRIMGGRHSYGGYCSHRGVVLDSSRLKNITINWEDETITMQSGVVWSEVYDVLKESEYIIIGGLCPSVGVVGFTLGGGYNSMYTRSYGLALDNVLKFTVALYNGTIVTASSQMNPDLYWALRGGGGGNFGYVLEMTQKIHRITDTKLPSGQISFFNITWENQDLKEALLNWLIFLNDVADMDTRISFDVIVYVSSERRFIMMWGTFNGPQVELQPLFNSWLTKNPKPDTFSIFNYTQMDIARKIGILINPFPVRERQHIVSAMAINITSTMLDVILESQPNSTVPIAQFMDIIYLNNANKDKNTAWPFPDISFDIAPGFVWTTLDGDYAAINAAESWWQRLLNAAAPTQSIVGAYLNYIDPYMPNWQSMYYRNNWNRLREIKTIWDPTWYFRFPQGIPPITQQSLATKFTSKWSILAITFTITVFSKFSYL</sequence>
<evidence type="ECO:0000313" key="10">
    <source>
        <dbReference type="EMBL" id="CAF3469632.1"/>
    </source>
</evidence>
<proteinExistence type="inferred from homology"/>
<comment type="cofactor">
    <cofactor evidence="1">
        <name>FAD</name>
        <dbReference type="ChEBI" id="CHEBI:57692"/>
    </cofactor>
</comment>
<dbReference type="InterPro" id="IPR036318">
    <property type="entry name" value="FAD-bd_PCMH-like_sf"/>
</dbReference>
<evidence type="ECO:0000313" key="9">
    <source>
        <dbReference type="EMBL" id="CAF3358307.1"/>
    </source>
</evidence>
<dbReference type="OrthoDB" id="9983560at2759"/>
<dbReference type="EMBL" id="CAJOBP010000074">
    <property type="protein sequence ID" value="CAF4116308.1"/>
    <property type="molecule type" value="Genomic_DNA"/>
</dbReference>
<dbReference type="EMBL" id="CAJOBO010001784">
    <property type="protein sequence ID" value="CAF4408941.1"/>
    <property type="molecule type" value="Genomic_DNA"/>
</dbReference>
<dbReference type="PROSITE" id="PS51387">
    <property type="entry name" value="FAD_PCMH"/>
    <property type="match status" value="1"/>
</dbReference>
<organism evidence="15 18">
    <name type="scientific">Rotaria socialis</name>
    <dbReference type="NCBI Taxonomy" id="392032"/>
    <lineage>
        <taxon>Eukaryota</taxon>
        <taxon>Metazoa</taxon>
        <taxon>Spiralia</taxon>
        <taxon>Gnathifera</taxon>
        <taxon>Rotifera</taxon>
        <taxon>Eurotatoria</taxon>
        <taxon>Bdelloidea</taxon>
        <taxon>Philodinida</taxon>
        <taxon>Philodinidae</taxon>
        <taxon>Rotaria</taxon>
    </lineage>
</organism>
<dbReference type="InterPro" id="IPR006094">
    <property type="entry name" value="Oxid_FAD_bind_N"/>
</dbReference>
<dbReference type="Proteomes" id="UP000663833">
    <property type="component" value="Unassembled WGS sequence"/>
</dbReference>
<dbReference type="InterPro" id="IPR012951">
    <property type="entry name" value="BBE"/>
</dbReference>
<dbReference type="Proteomes" id="UP000663825">
    <property type="component" value="Unassembled WGS sequence"/>
</dbReference>
<dbReference type="EMBL" id="CAJOBQ010000173">
    <property type="protein sequence ID" value="CAF4282467.1"/>
    <property type="molecule type" value="Genomic_DNA"/>
</dbReference>
<dbReference type="GO" id="GO:0016491">
    <property type="term" value="F:oxidoreductase activity"/>
    <property type="evidence" value="ECO:0007669"/>
    <property type="project" value="UniProtKB-KW"/>
</dbReference>
<dbReference type="SUPFAM" id="SSF56176">
    <property type="entry name" value="FAD-binding/transporter-associated domain-like"/>
    <property type="match status" value="1"/>
</dbReference>
<dbReference type="EMBL" id="CAJNYT010004416">
    <property type="protein sequence ID" value="CAF3662094.1"/>
    <property type="molecule type" value="Genomic_DNA"/>
</dbReference>
<evidence type="ECO:0000256" key="1">
    <source>
        <dbReference type="ARBA" id="ARBA00001974"/>
    </source>
</evidence>
<dbReference type="Pfam" id="PF01565">
    <property type="entry name" value="FAD_binding_4"/>
    <property type="match status" value="1"/>
</dbReference>
<dbReference type="PANTHER" id="PTHR42973">
    <property type="entry name" value="BINDING OXIDOREDUCTASE, PUTATIVE (AFU_ORTHOLOGUE AFUA_1G17690)-RELATED"/>
    <property type="match status" value="1"/>
</dbReference>
<dbReference type="Proteomes" id="UP000663869">
    <property type="component" value="Unassembled WGS sequence"/>
</dbReference>
<evidence type="ECO:0000256" key="2">
    <source>
        <dbReference type="ARBA" id="ARBA00005466"/>
    </source>
</evidence>
<dbReference type="EMBL" id="CAJNXB010006174">
    <property type="protein sequence ID" value="CAF3469632.1"/>
    <property type="molecule type" value="Genomic_DNA"/>
</dbReference>
<dbReference type="Proteomes" id="UP000663865">
    <property type="component" value="Unassembled WGS sequence"/>
</dbReference>
<dbReference type="Proteomes" id="UP000663851">
    <property type="component" value="Unassembled WGS sequence"/>
</dbReference>
<evidence type="ECO:0000256" key="3">
    <source>
        <dbReference type="ARBA" id="ARBA00022630"/>
    </source>
</evidence>
<keyword evidence="5" id="KW-0560">Oxidoreductase</keyword>
<dbReference type="EMBL" id="CAJNYD010001478">
    <property type="protein sequence ID" value="CAF3340097.1"/>
    <property type="molecule type" value="Genomic_DNA"/>
</dbReference>
<evidence type="ECO:0000313" key="15">
    <source>
        <dbReference type="EMBL" id="CAF4408941.1"/>
    </source>
</evidence>
<dbReference type="Proteomes" id="UP000663873">
    <property type="component" value="Unassembled WGS sequence"/>
</dbReference>
<keyword evidence="6" id="KW-0732">Signal</keyword>
<evidence type="ECO:0000313" key="19">
    <source>
        <dbReference type="Proteomes" id="UP000663873"/>
    </source>
</evidence>
<feature type="chain" id="PRO_5035621532" description="FAD-binding PCMH-type domain-containing protein" evidence="6">
    <location>
        <begin position="30"/>
        <end position="525"/>
    </location>
</feature>
<evidence type="ECO:0000313" key="12">
    <source>
        <dbReference type="EMBL" id="CAF3662094.1"/>
    </source>
</evidence>
<accession>A0A820PLE3</accession>
<evidence type="ECO:0000313" key="14">
    <source>
        <dbReference type="EMBL" id="CAF4282467.1"/>
    </source>
</evidence>
<gene>
    <name evidence="11" type="ORF">FME351_LOCUS17703</name>
    <name evidence="12" type="ORF">GRG538_LOCUS25819</name>
    <name evidence="15" type="ORF">HFQ381_LOCUS20657</name>
    <name evidence="9" type="ORF">KIK155_LOCUS4253</name>
    <name evidence="8" type="ORF">LUA448_LOCUS12066</name>
    <name evidence="16" type="ORF">QYT958_LOCUS606</name>
    <name evidence="10" type="ORF">TIS948_LOCUS33240</name>
    <name evidence="17" type="ORF">TOA249_LOCUS14487</name>
    <name evidence="14" type="ORF">TSG867_LOCUS5075</name>
    <name evidence="13" type="ORF">UJA718_LOCUS1256</name>
</gene>
<dbReference type="InterPro" id="IPR050416">
    <property type="entry name" value="FAD-linked_Oxidoreductase"/>
</dbReference>
<evidence type="ECO:0000313" key="11">
    <source>
        <dbReference type="EMBL" id="CAF3516746.1"/>
    </source>
</evidence>
<dbReference type="Proteomes" id="UP000663838">
    <property type="component" value="Unassembled WGS sequence"/>
</dbReference>
<dbReference type="Proteomes" id="UP000663872">
    <property type="component" value="Unassembled WGS sequence"/>
</dbReference>
<dbReference type="Proteomes" id="UP000663862">
    <property type="component" value="Unassembled WGS sequence"/>
</dbReference>
<dbReference type="EMBL" id="CAJOBR010000028">
    <property type="protein sequence ID" value="CAF4450467.1"/>
    <property type="molecule type" value="Genomic_DNA"/>
</dbReference>
<feature type="signal peptide" evidence="6">
    <location>
        <begin position="1"/>
        <end position="29"/>
    </location>
</feature>
<keyword evidence="19" id="KW-1185">Reference proteome</keyword>
<comment type="similarity">
    <text evidence="2">Belongs to the oxygen-dependent FAD-linked oxidoreductase family.</text>
</comment>
<dbReference type="AlphaFoldDB" id="A0A820PLE3"/>
<dbReference type="EMBL" id="CAJNYV010000344">
    <property type="protein sequence ID" value="CAF3358307.1"/>
    <property type="molecule type" value="Genomic_DNA"/>
</dbReference>
<evidence type="ECO:0000256" key="6">
    <source>
        <dbReference type="SAM" id="SignalP"/>
    </source>
</evidence>
<dbReference type="EMBL" id="CAJNYU010002210">
    <property type="protein sequence ID" value="CAF3516746.1"/>
    <property type="molecule type" value="Genomic_DNA"/>
</dbReference>
<dbReference type="PANTHER" id="PTHR42973:SF39">
    <property type="entry name" value="FAD-BINDING PCMH-TYPE DOMAIN-CONTAINING PROTEIN"/>
    <property type="match status" value="1"/>
</dbReference>
<name>A0A820PLE3_9BILA</name>
<dbReference type="EMBL" id="CAJOBS010000900">
    <property type="protein sequence ID" value="CAF4657789.1"/>
    <property type="molecule type" value="Genomic_DNA"/>
</dbReference>
<reference evidence="15" key="1">
    <citation type="submission" date="2021-02" db="EMBL/GenBank/DDBJ databases">
        <authorList>
            <person name="Nowell W R."/>
        </authorList>
    </citation>
    <scope>NUCLEOTIDE SEQUENCE</scope>
</reference>
<dbReference type="InterPro" id="IPR016166">
    <property type="entry name" value="FAD-bd_PCMH"/>
</dbReference>
<dbReference type="Pfam" id="PF08031">
    <property type="entry name" value="BBE"/>
    <property type="match status" value="1"/>
</dbReference>
<evidence type="ECO:0000313" key="18">
    <source>
        <dbReference type="Proteomes" id="UP000663851"/>
    </source>
</evidence>
<keyword evidence="3" id="KW-0285">Flavoprotein</keyword>